<evidence type="ECO:0000313" key="3">
    <source>
        <dbReference type="Proteomes" id="UP000775872"/>
    </source>
</evidence>
<feature type="region of interest" description="Disordered" evidence="1">
    <location>
        <begin position="66"/>
        <end position="100"/>
    </location>
</feature>
<evidence type="ECO:0000256" key="1">
    <source>
        <dbReference type="SAM" id="MobiDB-lite"/>
    </source>
</evidence>
<proteinExistence type="predicted"/>
<reference evidence="3" key="1">
    <citation type="submission" date="2019-06" db="EMBL/GenBank/DDBJ databases">
        <authorList>
            <person name="Broberg M."/>
        </authorList>
    </citation>
    <scope>NUCLEOTIDE SEQUENCE [LARGE SCALE GENOMIC DNA]</scope>
</reference>
<organism evidence="2 3">
    <name type="scientific">Clonostachys solani</name>
    <dbReference type="NCBI Taxonomy" id="160281"/>
    <lineage>
        <taxon>Eukaryota</taxon>
        <taxon>Fungi</taxon>
        <taxon>Dikarya</taxon>
        <taxon>Ascomycota</taxon>
        <taxon>Pezizomycotina</taxon>
        <taxon>Sordariomycetes</taxon>
        <taxon>Hypocreomycetidae</taxon>
        <taxon>Hypocreales</taxon>
        <taxon>Bionectriaceae</taxon>
        <taxon>Clonostachys</taxon>
    </lineage>
</organism>
<name>A0A9N9ZKQ1_9HYPO</name>
<dbReference type="AlphaFoldDB" id="A0A9N9ZKQ1"/>
<reference evidence="2 3" key="2">
    <citation type="submission" date="2021-10" db="EMBL/GenBank/DDBJ databases">
        <authorList>
            <person name="Piombo E."/>
        </authorList>
    </citation>
    <scope>NUCLEOTIDE SEQUENCE [LARGE SCALE GENOMIC DNA]</scope>
</reference>
<evidence type="ECO:0000313" key="2">
    <source>
        <dbReference type="EMBL" id="CAH0058395.1"/>
    </source>
</evidence>
<keyword evidence="3" id="KW-1185">Reference proteome</keyword>
<dbReference type="EMBL" id="CABFOC020000082">
    <property type="protein sequence ID" value="CAH0058395.1"/>
    <property type="molecule type" value="Genomic_DNA"/>
</dbReference>
<feature type="compositionally biased region" description="Basic and acidic residues" evidence="1">
    <location>
        <begin position="36"/>
        <end position="54"/>
    </location>
</feature>
<dbReference type="Proteomes" id="UP000775872">
    <property type="component" value="Unassembled WGS sequence"/>
</dbReference>
<protein>
    <submittedName>
        <fullName evidence="2">Uncharacterized protein</fullName>
    </submittedName>
</protein>
<comment type="caution">
    <text evidence="2">The sequence shown here is derived from an EMBL/GenBank/DDBJ whole genome shotgun (WGS) entry which is preliminary data.</text>
</comment>
<sequence length="100" mass="10458">MALASGEENPVSDAGRAQSAQRQAKGKQLNPAAVNHEQRIGQPREDRRHMVGAGKEGEVAIRLEGRAGRSPGASTPNHVVGQNTTTATLSGLHNGSLREA</sequence>
<accession>A0A9N9ZKQ1</accession>
<feature type="compositionally biased region" description="Polar residues" evidence="1">
    <location>
        <begin position="72"/>
        <end position="93"/>
    </location>
</feature>
<feature type="region of interest" description="Disordered" evidence="1">
    <location>
        <begin position="1"/>
        <end position="54"/>
    </location>
</feature>
<gene>
    <name evidence="2" type="ORF">CSOL1703_00008877</name>
</gene>